<name>A0ABW7RFA0_9ACTN</name>
<evidence type="ECO:0000256" key="1">
    <source>
        <dbReference type="SAM" id="MobiDB-lite"/>
    </source>
</evidence>
<evidence type="ECO:0000313" key="4">
    <source>
        <dbReference type="Proteomes" id="UP001610990"/>
    </source>
</evidence>
<gene>
    <name evidence="3" type="ORF">ACH4GP_16880</name>
</gene>
<dbReference type="Proteomes" id="UP001610990">
    <property type="component" value="Unassembled WGS sequence"/>
</dbReference>
<organism evidence="3 4">
    <name type="scientific">Streptomyces celluloflavus</name>
    <dbReference type="NCBI Taxonomy" id="58344"/>
    <lineage>
        <taxon>Bacteria</taxon>
        <taxon>Bacillati</taxon>
        <taxon>Actinomycetota</taxon>
        <taxon>Actinomycetes</taxon>
        <taxon>Kitasatosporales</taxon>
        <taxon>Streptomycetaceae</taxon>
        <taxon>Streptomyces</taxon>
    </lineage>
</organism>
<accession>A0ABW7RFA0</accession>
<protein>
    <submittedName>
        <fullName evidence="3">TIR domain-containing protein</fullName>
    </submittedName>
</protein>
<dbReference type="Gene3D" id="3.40.50.10140">
    <property type="entry name" value="Toll/interleukin-1 receptor homology (TIR) domain"/>
    <property type="match status" value="1"/>
</dbReference>
<dbReference type="Gene3D" id="3.40.50.300">
    <property type="entry name" value="P-loop containing nucleotide triphosphate hydrolases"/>
    <property type="match status" value="1"/>
</dbReference>
<feature type="domain" description="TIR" evidence="2">
    <location>
        <begin position="13"/>
        <end position="148"/>
    </location>
</feature>
<sequence>MGVEELPREAPDDRWDVFVSYSRSDAERATGLITALRSQGMRVFVDDTAVDDFASITATISSALAHARVLLALYSEEYPHRRACQWELTYAYLTGLREGDPRRRILVVNPEPTTDHVHPVELRDARHWPWPADAQSAQHLAASVAGYSATLDGPMGTGAAVPFVPWLPAPARPGSPHFTGRLAEQWRIHTALHRHRAPLVSVQGGDGRTAQLRGMPGIGKSLLAQEYALRFSPAFPGGVFWFDLHRCRAGTPSGAMQAYLEQINTVASALGLKSGSFPLPRLLSSLAVKIGEHNAACLWVVDGVPDGLPPDQLHLLRGPHLLASTLITTRSRRYSSYAEAIDVQPLPERDSYHLVTSRRTPHEAAEEAAAHSLVHDLGGHPHALDLVAELTISGSFHHVRGRLHSSLTDVLSVPEPADDARAVAGRGPLTAQLLTRALDSRTPADDVLRLLALACPAPLTQHLLEQILSTVSSYNPWEAPHLIAEAVEALLGEGVVQPASTSESAWTVHPLLARAVQRHDTDTARQEDLRRALLHALSTLVDGPAVSPTEVQRPTASVMGGRSGRPSQTERVAAFDLQVELITRIGVQPLAPDQGSLREALTSLHSVFGTSREVLHRMGAENPAEAVLPRIASALANDHLRPFLATWHAALQMHEATRPEGMSSIEHERLWDRSDEMRDALGALREPLTSIAMALAELSGTDLLPSRNHT</sequence>
<proteinExistence type="predicted"/>
<comment type="caution">
    <text evidence="3">The sequence shown here is derived from an EMBL/GenBank/DDBJ whole genome shotgun (WGS) entry which is preliminary data.</text>
</comment>
<dbReference type="EMBL" id="JBIRGH010000009">
    <property type="protein sequence ID" value="MFH8586064.1"/>
    <property type="molecule type" value="Genomic_DNA"/>
</dbReference>
<dbReference type="RefSeq" id="WP_397673084.1">
    <property type="nucleotide sequence ID" value="NZ_JBIRGH010000009.1"/>
</dbReference>
<reference evidence="3 4" key="1">
    <citation type="submission" date="2024-10" db="EMBL/GenBank/DDBJ databases">
        <title>The Natural Products Discovery Center: Release of the First 8490 Sequenced Strains for Exploring Actinobacteria Biosynthetic Diversity.</title>
        <authorList>
            <person name="Kalkreuter E."/>
            <person name="Kautsar S.A."/>
            <person name="Yang D."/>
            <person name="Bader C.D."/>
            <person name="Teijaro C.N."/>
            <person name="Fluegel L."/>
            <person name="Davis C.M."/>
            <person name="Simpson J.R."/>
            <person name="Lauterbach L."/>
            <person name="Steele A.D."/>
            <person name="Gui C."/>
            <person name="Meng S."/>
            <person name="Li G."/>
            <person name="Viehrig K."/>
            <person name="Ye F."/>
            <person name="Su P."/>
            <person name="Kiefer A.F."/>
            <person name="Nichols A."/>
            <person name="Cepeda A.J."/>
            <person name="Yan W."/>
            <person name="Fan B."/>
            <person name="Jiang Y."/>
            <person name="Adhikari A."/>
            <person name="Zheng C.-J."/>
            <person name="Schuster L."/>
            <person name="Cowan T.M."/>
            <person name="Smanski M.J."/>
            <person name="Chevrette M.G."/>
            <person name="De Carvalho L.P.S."/>
            <person name="Shen B."/>
        </authorList>
    </citation>
    <scope>NUCLEOTIDE SEQUENCE [LARGE SCALE GENOMIC DNA]</scope>
    <source>
        <strain evidence="3 4">NPDC018013</strain>
    </source>
</reference>
<dbReference type="PROSITE" id="PS50104">
    <property type="entry name" value="TIR"/>
    <property type="match status" value="1"/>
</dbReference>
<dbReference type="Pfam" id="PF13676">
    <property type="entry name" value="TIR_2"/>
    <property type="match status" value="1"/>
</dbReference>
<dbReference type="InterPro" id="IPR027417">
    <property type="entry name" value="P-loop_NTPase"/>
</dbReference>
<dbReference type="InterPro" id="IPR035897">
    <property type="entry name" value="Toll_tir_struct_dom_sf"/>
</dbReference>
<evidence type="ECO:0000313" key="3">
    <source>
        <dbReference type="EMBL" id="MFH8586064.1"/>
    </source>
</evidence>
<dbReference type="SUPFAM" id="SSF52540">
    <property type="entry name" value="P-loop containing nucleoside triphosphate hydrolases"/>
    <property type="match status" value="1"/>
</dbReference>
<evidence type="ECO:0000259" key="2">
    <source>
        <dbReference type="PROSITE" id="PS50104"/>
    </source>
</evidence>
<feature type="region of interest" description="Disordered" evidence="1">
    <location>
        <begin position="545"/>
        <end position="567"/>
    </location>
</feature>
<dbReference type="InterPro" id="IPR000157">
    <property type="entry name" value="TIR_dom"/>
</dbReference>
<keyword evidence="4" id="KW-1185">Reference proteome</keyword>
<dbReference type="SUPFAM" id="SSF52200">
    <property type="entry name" value="Toll/Interleukin receptor TIR domain"/>
    <property type="match status" value="1"/>
</dbReference>